<gene>
    <name evidence="2" type="ORF">Tci_001517</name>
</gene>
<dbReference type="GO" id="GO:0003964">
    <property type="term" value="F:RNA-directed DNA polymerase activity"/>
    <property type="evidence" value="ECO:0007669"/>
    <property type="project" value="UniProtKB-KW"/>
</dbReference>
<dbReference type="EMBL" id="BKCJ010000077">
    <property type="protein sequence ID" value="GEU29539.1"/>
    <property type="molecule type" value="Genomic_DNA"/>
</dbReference>
<dbReference type="PANTHER" id="PTHR33116">
    <property type="entry name" value="REVERSE TRANSCRIPTASE ZINC-BINDING DOMAIN-CONTAINING PROTEIN-RELATED-RELATED"/>
    <property type="match status" value="1"/>
</dbReference>
<keyword evidence="2" id="KW-0695">RNA-directed DNA polymerase</keyword>
<sequence length="785" mass="90746">MFIANSQLIDIPLGGYSFTWSDKHASKMSKLDRFLVSQGMLDLFPNLTGLILHRHLSDHRLILLKETHRLNEWSSIKRRNKDHDRKVIQDSLIEIDLRLDKGNGLPDDLTKRANLFRDLKDIDHKDSIDLAQKAKIKWVVEGDENSKKFHSIVKKRRHLAIKGILVDGEWIENPNRVKSEFYSYYSNLFSAPAWDRSLFDVNFPRRLNSDQVFDLEDMVSNEEIKRAVLDCGSDKSPGPDGFTFEFFRKFWTIVGGDVTNAIKEFFISSSFPKGRNSSFIALIPKVMDSKHLKDFRPISLIGCQYKIIGKILVNRLSLVIGDIVSQEQSAFIKGRQILDGPLILNKVISWCKVRREQLLMFKIDFQKAFDSVRWDHLDDILGKFGFGIKWRGIYGVGVRQADVQHMAENFGYISNNLPFTYLGMKVGANMMRLNSWSDVVKKVSNKLSNWKSKPLSVGGRLTLLKFVLGAIPTYYMSLFKAPEGIISLLEKMRNKFFLGADTDDRKITWVCWNKVLAHKNKGGLGVSSLYALNLALIFKWIWRFLASSSSLWIKVIKLIHGNSGDLDYPYSSRLKNLTWIGIHKAINKLKVKGVDLMGFCKIVIGNGSTTRFWHNIWYGDICFKEKFKRLFNLELQKDVNVASKLQASNVASSFRRPPRSSIENSQFIELGQILSSISLSSVRDRWSWTLHGLGDFLVKSAREEIDKHLLIVSPSQNRWFKFLPIKLNVFSWRMMLDRLPTRWWNIHIPIFDDPSSWDSWLNDMNLSSMQRIILGAMFISMWWHI</sequence>
<dbReference type="InterPro" id="IPR000477">
    <property type="entry name" value="RT_dom"/>
</dbReference>
<evidence type="ECO:0000259" key="1">
    <source>
        <dbReference type="Pfam" id="PF00078"/>
    </source>
</evidence>
<keyword evidence="2" id="KW-0808">Transferase</keyword>
<accession>A0A699GI88</accession>
<dbReference type="PANTHER" id="PTHR33116:SF79">
    <property type="entry name" value="REVERSE TRANSCRIPTASE DOMAIN, ZINC FINGER, CCHC-TYPE-RELATED"/>
    <property type="match status" value="1"/>
</dbReference>
<reference evidence="2" key="1">
    <citation type="journal article" date="2019" name="Sci. Rep.">
        <title>Draft genome of Tanacetum cinerariifolium, the natural source of mosquito coil.</title>
        <authorList>
            <person name="Yamashiro T."/>
            <person name="Shiraishi A."/>
            <person name="Satake H."/>
            <person name="Nakayama K."/>
        </authorList>
    </citation>
    <scope>NUCLEOTIDE SEQUENCE</scope>
</reference>
<proteinExistence type="predicted"/>
<dbReference type="SUPFAM" id="SSF56219">
    <property type="entry name" value="DNase I-like"/>
    <property type="match status" value="1"/>
</dbReference>
<organism evidence="2">
    <name type="scientific">Tanacetum cinerariifolium</name>
    <name type="common">Dalmatian daisy</name>
    <name type="synonym">Chrysanthemum cinerariifolium</name>
    <dbReference type="NCBI Taxonomy" id="118510"/>
    <lineage>
        <taxon>Eukaryota</taxon>
        <taxon>Viridiplantae</taxon>
        <taxon>Streptophyta</taxon>
        <taxon>Embryophyta</taxon>
        <taxon>Tracheophyta</taxon>
        <taxon>Spermatophyta</taxon>
        <taxon>Magnoliopsida</taxon>
        <taxon>eudicotyledons</taxon>
        <taxon>Gunneridae</taxon>
        <taxon>Pentapetalae</taxon>
        <taxon>asterids</taxon>
        <taxon>campanulids</taxon>
        <taxon>Asterales</taxon>
        <taxon>Asteraceae</taxon>
        <taxon>Asteroideae</taxon>
        <taxon>Anthemideae</taxon>
        <taxon>Anthemidinae</taxon>
        <taxon>Tanacetum</taxon>
    </lineage>
</organism>
<keyword evidence="2" id="KW-0548">Nucleotidyltransferase</keyword>
<dbReference type="Pfam" id="PF00078">
    <property type="entry name" value="RVT_1"/>
    <property type="match status" value="1"/>
</dbReference>
<feature type="domain" description="Reverse transcriptase" evidence="1">
    <location>
        <begin position="290"/>
        <end position="402"/>
    </location>
</feature>
<protein>
    <submittedName>
        <fullName evidence="2">RNA-directed DNA polymerase, eukaryota, reverse transcriptase zinc-binding domain protein</fullName>
    </submittedName>
</protein>
<name>A0A699GI88_TANCI</name>
<evidence type="ECO:0000313" key="2">
    <source>
        <dbReference type="EMBL" id="GEU29539.1"/>
    </source>
</evidence>
<dbReference type="AlphaFoldDB" id="A0A699GI88"/>
<dbReference type="InterPro" id="IPR036691">
    <property type="entry name" value="Endo/exonu/phosph_ase_sf"/>
</dbReference>
<comment type="caution">
    <text evidence="2">The sequence shown here is derived from an EMBL/GenBank/DDBJ whole genome shotgun (WGS) entry which is preliminary data.</text>
</comment>